<dbReference type="InterPro" id="IPR036767">
    <property type="entry name" value="ApaG_sf"/>
</dbReference>
<dbReference type="WBParaSite" id="nRc.2.0.1.t46488-RA">
    <property type="protein sequence ID" value="nRc.2.0.1.t46488-RA"/>
    <property type="gene ID" value="nRc.2.0.1.g46488"/>
</dbReference>
<dbReference type="Proteomes" id="UP000887565">
    <property type="component" value="Unplaced"/>
</dbReference>
<dbReference type="InterPro" id="IPR036623">
    <property type="entry name" value="Hemimethylated_DNA-bd_sf"/>
</dbReference>
<dbReference type="PANTHER" id="PTHR14289">
    <property type="entry name" value="F-BOX ONLY PROTEIN 3"/>
    <property type="match status" value="1"/>
</dbReference>
<reference evidence="3" key="1">
    <citation type="submission" date="2022-11" db="UniProtKB">
        <authorList>
            <consortium name="WormBaseParasite"/>
        </authorList>
    </citation>
    <scope>IDENTIFICATION</scope>
</reference>
<feature type="domain" description="ApaG" evidence="1">
    <location>
        <begin position="194"/>
        <end position="319"/>
    </location>
</feature>
<dbReference type="SUPFAM" id="SSF141255">
    <property type="entry name" value="YccV-like"/>
    <property type="match status" value="1"/>
</dbReference>
<dbReference type="Gene3D" id="2.60.40.1470">
    <property type="entry name" value="ApaG domain"/>
    <property type="match status" value="1"/>
</dbReference>
<dbReference type="OMA" id="IMPYSST"/>
<dbReference type="Pfam" id="PF04379">
    <property type="entry name" value="DUF525"/>
    <property type="match status" value="1"/>
</dbReference>
<sequence>YKLLEIGRFEAPKLLNNQYETGQFFLHKIFGFRGIILFPWTARVYDRSVTSKREVPLSDQPDLDITSVTSKTVSGNEIKGVVQPYYQVLIDERDLPHIVSSDELYAYFYETRSINHDVLYVASRGLVAIPGLECISHEDIIPYISTEETPIQHDYIFKFFTQKKSKDDSFRPSKLLKQWQEKYTPWLELTDVHRERTESIRVTVIPFYMGCKESINSAEYWWRYSVRLENFGDESVILRERHWKIFSNAGNLEQINEKGVVGLEPELSRRQPAFQYNSHVMQRHPSGHMWGTYKMEKENGNSFECRIPSFFLDSKRDECADPMSTLIDL</sequence>
<dbReference type="AlphaFoldDB" id="A0A915L7N9"/>
<keyword evidence="2" id="KW-1185">Reference proteome</keyword>
<dbReference type="SMART" id="SM00992">
    <property type="entry name" value="YccV-like"/>
    <property type="match status" value="1"/>
</dbReference>
<name>A0A915L7N9_ROMCU</name>
<evidence type="ECO:0000313" key="2">
    <source>
        <dbReference type="Proteomes" id="UP000887565"/>
    </source>
</evidence>
<dbReference type="GO" id="GO:0003677">
    <property type="term" value="F:DNA binding"/>
    <property type="evidence" value="ECO:0007669"/>
    <property type="project" value="InterPro"/>
</dbReference>
<proteinExistence type="predicted"/>
<accession>A0A915L7N9</accession>
<dbReference type="PROSITE" id="PS51087">
    <property type="entry name" value="APAG"/>
    <property type="match status" value="1"/>
</dbReference>
<dbReference type="InterPro" id="IPR007474">
    <property type="entry name" value="ApaG_domain"/>
</dbReference>
<evidence type="ECO:0000259" key="1">
    <source>
        <dbReference type="PROSITE" id="PS51087"/>
    </source>
</evidence>
<dbReference type="GO" id="GO:0005634">
    <property type="term" value="C:nucleus"/>
    <property type="evidence" value="ECO:0007669"/>
    <property type="project" value="TreeGrafter"/>
</dbReference>
<evidence type="ECO:0000313" key="3">
    <source>
        <dbReference type="WBParaSite" id="nRc.2.0.1.t46488-RA"/>
    </source>
</evidence>
<dbReference type="InterPro" id="IPR011722">
    <property type="entry name" value="Hemimethylated_DNA-bd_dom"/>
</dbReference>
<dbReference type="GO" id="GO:0042645">
    <property type="term" value="C:mitochondrial nucleoid"/>
    <property type="evidence" value="ECO:0007669"/>
    <property type="project" value="TreeGrafter"/>
</dbReference>
<protein>
    <submittedName>
        <fullName evidence="3">ApaG domain-containing protein</fullName>
    </submittedName>
</protein>
<dbReference type="SUPFAM" id="SSF110069">
    <property type="entry name" value="ApaG-like"/>
    <property type="match status" value="1"/>
</dbReference>
<dbReference type="GO" id="GO:0070987">
    <property type="term" value="P:error-free translesion synthesis"/>
    <property type="evidence" value="ECO:0007669"/>
    <property type="project" value="TreeGrafter"/>
</dbReference>
<organism evidence="2 3">
    <name type="scientific">Romanomermis culicivorax</name>
    <name type="common">Nematode worm</name>
    <dbReference type="NCBI Taxonomy" id="13658"/>
    <lineage>
        <taxon>Eukaryota</taxon>
        <taxon>Metazoa</taxon>
        <taxon>Ecdysozoa</taxon>
        <taxon>Nematoda</taxon>
        <taxon>Enoplea</taxon>
        <taxon>Dorylaimia</taxon>
        <taxon>Mermithida</taxon>
        <taxon>Mermithoidea</taxon>
        <taxon>Mermithidae</taxon>
        <taxon>Romanomermis</taxon>
    </lineage>
</organism>
<dbReference type="PANTHER" id="PTHR14289:SF16">
    <property type="entry name" value="POLYMERASE DELTA-INTERACTING PROTEIN 2"/>
    <property type="match status" value="1"/>
</dbReference>